<dbReference type="Gene3D" id="3.40.630.30">
    <property type="match status" value="1"/>
</dbReference>
<dbReference type="GO" id="GO:1990189">
    <property type="term" value="F:protein N-terminal-serine acetyltransferase activity"/>
    <property type="evidence" value="ECO:0007669"/>
    <property type="project" value="TreeGrafter"/>
</dbReference>
<dbReference type="Pfam" id="PF13302">
    <property type="entry name" value="Acetyltransf_3"/>
    <property type="match status" value="1"/>
</dbReference>
<dbReference type="EMBL" id="VYQF01000003">
    <property type="protein sequence ID" value="KAA9038545.1"/>
    <property type="molecule type" value="Genomic_DNA"/>
</dbReference>
<dbReference type="RefSeq" id="WP_150415265.1">
    <property type="nucleotide sequence ID" value="NZ_VYQF01000003.1"/>
</dbReference>
<evidence type="ECO:0000313" key="3">
    <source>
        <dbReference type="Proteomes" id="UP000326903"/>
    </source>
</evidence>
<dbReference type="PANTHER" id="PTHR43441">
    <property type="entry name" value="RIBOSOMAL-PROTEIN-SERINE ACETYLTRANSFERASE"/>
    <property type="match status" value="1"/>
</dbReference>
<protein>
    <submittedName>
        <fullName evidence="2">GNAT family N-acetyltransferase</fullName>
    </submittedName>
</protein>
<keyword evidence="3" id="KW-1185">Reference proteome</keyword>
<gene>
    <name evidence="2" type="ORF">FW778_13380</name>
</gene>
<dbReference type="PANTHER" id="PTHR43441:SF12">
    <property type="entry name" value="RIBOSOMAL N-ACETYLTRANSFERASE YDAF-RELATED"/>
    <property type="match status" value="1"/>
</dbReference>
<dbReference type="PROSITE" id="PS51186">
    <property type="entry name" value="GNAT"/>
    <property type="match status" value="1"/>
</dbReference>
<keyword evidence="2" id="KW-0808">Transferase</keyword>
<evidence type="ECO:0000259" key="1">
    <source>
        <dbReference type="PROSITE" id="PS51186"/>
    </source>
</evidence>
<evidence type="ECO:0000313" key="2">
    <source>
        <dbReference type="EMBL" id="KAA9038545.1"/>
    </source>
</evidence>
<reference evidence="2 3" key="1">
    <citation type="submission" date="2019-09" db="EMBL/GenBank/DDBJ databases">
        <title>Draft genome sequence of Ginsengibacter sp. BR5-29.</title>
        <authorList>
            <person name="Im W.-T."/>
        </authorList>
    </citation>
    <scope>NUCLEOTIDE SEQUENCE [LARGE SCALE GENOMIC DNA]</scope>
    <source>
        <strain evidence="2 3">BR5-29</strain>
    </source>
</reference>
<comment type="caution">
    <text evidence="2">The sequence shown here is derived from an EMBL/GenBank/DDBJ whole genome shotgun (WGS) entry which is preliminary data.</text>
</comment>
<accession>A0A5J5IJK2</accession>
<dbReference type="SUPFAM" id="SSF55729">
    <property type="entry name" value="Acyl-CoA N-acyltransferases (Nat)"/>
    <property type="match status" value="1"/>
</dbReference>
<dbReference type="InterPro" id="IPR051908">
    <property type="entry name" value="Ribosomal_N-acetyltransferase"/>
</dbReference>
<sequence length="184" mass="21168">MTININEGLKLELTAAKHAEALYEAVDINRVHLSGFLPWVGNMRSVEDFRSYIENCELLYQQNKEVSFVIIFGEMLVGRIGLHYINLNNKSASIGYWLTREAEGKGIVTNSCRQIITYGFKKLGLHRIEIKAATENFKSQAIPEKLGFKKEGILRQAELVNDKYLDLFIYSLLDFEWSQETTNR</sequence>
<proteinExistence type="predicted"/>
<dbReference type="GO" id="GO:0005737">
    <property type="term" value="C:cytoplasm"/>
    <property type="evidence" value="ECO:0007669"/>
    <property type="project" value="TreeGrafter"/>
</dbReference>
<organism evidence="2 3">
    <name type="scientific">Ginsengibacter hankyongi</name>
    <dbReference type="NCBI Taxonomy" id="2607284"/>
    <lineage>
        <taxon>Bacteria</taxon>
        <taxon>Pseudomonadati</taxon>
        <taxon>Bacteroidota</taxon>
        <taxon>Chitinophagia</taxon>
        <taxon>Chitinophagales</taxon>
        <taxon>Chitinophagaceae</taxon>
        <taxon>Ginsengibacter</taxon>
    </lineage>
</organism>
<feature type="domain" description="N-acetyltransferase" evidence="1">
    <location>
        <begin position="11"/>
        <end position="170"/>
    </location>
</feature>
<dbReference type="AlphaFoldDB" id="A0A5J5IJK2"/>
<dbReference type="GO" id="GO:0008999">
    <property type="term" value="F:protein-N-terminal-alanine acetyltransferase activity"/>
    <property type="evidence" value="ECO:0007669"/>
    <property type="project" value="TreeGrafter"/>
</dbReference>
<dbReference type="InterPro" id="IPR000182">
    <property type="entry name" value="GNAT_dom"/>
</dbReference>
<name>A0A5J5IJK2_9BACT</name>
<dbReference type="InterPro" id="IPR016181">
    <property type="entry name" value="Acyl_CoA_acyltransferase"/>
</dbReference>
<dbReference type="Proteomes" id="UP000326903">
    <property type="component" value="Unassembled WGS sequence"/>
</dbReference>